<feature type="compositionally biased region" description="Polar residues" evidence="12">
    <location>
        <begin position="17"/>
        <end position="31"/>
    </location>
</feature>
<comment type="function">
    <text evidence="11">Dioxygenase that catalyzes the conversion of the modified genomic base 5-methylcytosine (5mC) into 5-hydroxymethylcytosine (5hmC) and plays a key role in epigenetic chromatin reprogramming during embryonic development.</text>
</comment>
<feature type="domain" description="Methylcytosine dioxygenase TET1-3 oxygenase" evidence="13">
    <location>
        <begin position="1309"/>
        <end position="1939"/>
    </location>
</feature>
<feature type="region of interest" description="Disordered" evidence="12">
    <location>
        <begin position="602"/>
        <end position="635"/>
    </location>
</feature>
<evidence type="ECO:0000313" key="14">
    <source>
        <dbReference type="EMBL" id="CAC5424230.1"/>
    </source>
</evidence>
<keyword evidence="8 11" id="KW-0408">Iron</keyword>
<keyword evidence="7 11" id="KW-0560">Oxidoreductase</keyword>
<feature type="region of interest" description="Disordered" evidence="12">
    <location>
        <begin position="1607"/>
        <end position="1629"/>
    </location>
</feature>
<feature type="region of interest" description="Disordered" evidence="12">
    <location>
        <begin position="233"/>
        <end position="265"/>
    </location>
</feature>
<evidence type="ECO:0000256" key="2">
    <source>
        <dbReference type="ARBA" id="ARBA00007502"/>
    </source>
</evidence>
<feature type="compositionally biased region" description="Polar residues" evidence="12">
    <location>
        <begin position="418"/>
        <end position="431"/>
    </location>
</feature>
<comment type="cofactor">
    <cofactor evidence="11">
        <name>Zn(2+)</name>
        <dbReference type="ChEBI" id="CHEBI:29105"/>
    </cofactor>
    <text evidence="11">The zinc ions have a structural role.</text>
</comment>
<sequence>MNSFNFGPEWSGKDSQSEQTNSSNLASSQKSDSVKSKLRQLAEFRSRNKEFGSNDSLHLTPSNRSLSDPWLVKGDFKEVDSGLDLTKGVSGSTSNLTKEKSKYRTLPVMSNGLSSAGLPVMSNGISSAGLPVMSNGLSSAGLPVMPNGLASVGLPVMPNGLSSVGLPMMTNGLSSTGSESHINTLWQQQLELMHKSVNAYQKMASYGSNSALFQNPYLPYSGYGFYDYPDTGKKSSKKHVGKAPEIDSLQSPQHLSGQKSANNTKQNLNNYAQNTVENSQNQHSKHEMQQPHHETTVHWKPSIDNINAAQNHYSHPSHRNQELMFSPNQDFSKGQQQRKQELMLSPNQDFGKGQQLKKQELILTPNQNFGNGQQLKKQEPMLSPYQDFGKGQQQRNQEPMSSPNQAFGKGQQLKKQESMLSPNQNIGNGQQLPLDFSRANLNQSPVDFSKQKQKASIYFPMEFNTDQHRSSHCKTAGDLGVVKLNGNEAISSNLNYQTHLEINTTNYETGHSSDKLSTNPQSLYLMDSPPFPNKEVKKKQKLNLQSELKSPSQENRTLQKQGDMQNGQYPYMQYPFLPNYYSDPHMMKALMAHQKMYTENAIGGQPGQKLKRKLSSKDADGRKIKRTKKSGEKLSKKEEQIINMDKKFCDGQTKSKSKILSMDIKKSLQANSVALNQIQSRVQEILNSAAKEMKQGRKSGIDPLTADVEMDADFLDAHEQLLNPGTDNSNSTINNENLNFIANPCCNNCEKLGQRYSPLCEEKSKRITVSDLPELISDNKNIALDYSIKSPVASKVTDNSMSDKSSDSGIKHKVINASSLYDFEDDYSDMKTDTISSSAIIEKKAILNTYNFQPMSQSSAVLPTFSSLFKSSSFKNSTNKEKETNLTTQVTCKSDSNNKLSENTSYMVKDLHPSPDKISLGNMSNGLENMPASTDEKNTGSNNFINFTMGNFSNFVPYSASSNFEIKHESPLVSSSNVYSVSSSNPSASCSNYLDYPITPVINSDSNVKVFEKIADETFKVPDSAKSSVSAISRLEKNLSSSAPDRSFENDEMDDKLEDLSLLLDFENSDDEKENLFKNSTPKSIGGDGDLLLDMKPGESIPESGLDQLAWVADQVQKIKTKITGFDEEDDDDLTTRLQNNTKIEMPQCACRGPGYTPTEEVEGPYYTHLGAARSVQAVRELLEKRTGMTGKAIRIEKIRYTGKEGKSSQGCPIAKWIIRRSSEDEKYLCVIKQRPGHFCDTAWIIVVLVAWEGIENNTAADMYDYLRNTLAAHGFETERRCGTNERKTCACQGINLGKRGVSFSFGCSWSMYFNGCKFARSQTARKFKLKDKKEDELETRFQKLATDVAPLYKQIAPDAYHNQVAFEDKARDCRLGFQEGRPFSGVTSCIDFCAHAHKDLHNMNNGSTVVVTLTKHRGLEKAEDEQLHVLPLYVMDMSDEYGSADAQYEKVKTGALEILNYYQMEARIRATPLTPSRKKKKDGKKGSPGRKKGSVNKNNSSPATPKRKVVESTQDSNISSDLYYNGEKHGSNSGTPQKTTPQKTKKTSKSLSSKTSYEELMNNASQPGFADLYDSFWNYFYSFGSFPPADFMASMNMKAQSLIKKSKDLNQTSENRQPSLDMNGISPQIQPSYLNSHNPENHHDLKNIQTSSILKSQEKAADDTFHNPSHPFQFPQCNSFENKKYQDEQSVKNQINAHELSGQIANGDTEKMCTNFTGIVNEIQNASGYKNGAIEQNTSNVDGQHTTLPVDLSNKQQPYINPYSGKDNSFQNSDTSSRNYELKQKAAFESPLHLLSEAVSMRTNEFSNDFSSQDLPQNTQPYHLGDSSLNKNVQNGQRTGQNDYMKTCISESVQNPYNPMQTNSVNLDADIDQNILKCEIEYNENAFRDQNVGGVAIALGHGSVLFEVAKHELHATTGLKQPNRHSPTRISLVFYQHKNMNYKHHGMFMYEKKCERVRQKRLQDLMNGTGEKIPNSVLEKAIKGPGKKKKSKKEEKFDIMKTSAAQYKYMWDTTTARSETMTTESVVTHWVKPQPMVTGPYQRWI</sequence>
<comment type="similarity">
    <text evidence="2 11">Belongs to the TET family.</text>
</comment>
<dbReference type="EC" id="1.14.11.80" evidence="11"/>
<evidence type="ECO:0000256" key="8">
    <source>
        <dbReference type="ARBA" id="ARBA00023004"/>
    </source>
</evidence>
<comment type="catalytic activity">
    <reaction evidence="10 11">
        <text>a 5-hydroxymethyl-2'-deoxycytidine in DNA + 2-oxoglutarate + O2 = a 5-formyl-2'-deoxycytidine in DNA + succinate + CO2 + H2O</text>
        <dbReference type="Rhea" id="RHEA:53828"/>
        <dbReference type="Rhea" id="RHEA-COMP:13315"/>
        <dbReference type="Rhea" id="RHEA-COMP:13656"/>
        <dbReference type="ChEBI" id="CHEBI:15377"/>
        <dbReference type="ChEBI" id="CHEBI:15379"/>
        <dbReference type="ChEBI" id="CHEBI:16526"/>
        <dbReference type="ChEBI" id="CHEBI:16810"/>
        <dbReference type="ChEBI" id="CHEBI:30031"/>
        <dbReference type="ChEBI" id="CHEBI:136731"/>
        <dbReference type="ChEBI" id="CHEBI:137731"/>
        <dbReference type="EC" id="1.14.11.80"/>
    </reaction>
</comment>
<name>A0A6J8EUU1_MYTCO</name>
<dbReference type="Proteomes" id="UP000507470">
    <property type="component" value="Unassembled WGS sequence"/>
</dbReference>
<dbReference type="GO" id="GO:0070579">
    <property type="term" value="F:DNA 5-methylcytosine dioxygenase activity"/>
    <property type="evidence" value="ECO:0007669"/>
    <property type="project" value="UniProtKB-UniRule"/>
</dbReference>
<dbReference type="OrthoDB" id="8854879at2759"/>
<evidence type="ECO:0000256" key="9">
    <source>
        <dbReference type="ARBA" id="ARBA00047840"/>
    </source>
</evidence>
<feature type="compositionally biased region" description="Polar residues" evidence="12">
    <location>
        <begin position="53"/>
        <end position="64"/>
    </location>
</feature>
<comment type="catalytic activity">
    <reaction evidence="11">
        <text>a 5-methyl-2'-deoxycytidine in DNA + 2-oxoglutarate + O2 = a 5-hydroxymethyl-2'-deoxycytidine in DNA + succinate + CO2</text>
        <dbReference type="Rhea" id="RHEA:52636"/>
        <dbReference type="Rhea" id="RHEA-COMP:11370"/>
        <dbReference type="Rhea" id="RHEA-COMP:13315"/>
        <dbReference type="ChEBI" id="CHEBI:15379"/>
        <dbReference type="ChEBI" id="CHEBI:16526"/>
        <dbReference type="ChEBI" id="CHEBI:16810"/>
        <dbReference type="ChEBI" id="CHEBI:30031"/>
        <dbReference type="ChEBI" id="CHEBI:85454"/>
        <dbReference type="ChEBI" id="CHEBI:136731"/>
        <dbReference type="EC" id="1.14.11.80"/>
    </reaction>
</comment>
<keyword evidence="3" id="KW-0158">Chromosome</keyword>
<feature type="region of interest" description="Disordered" evidence="12">
    <location>
        <begin position="1471"/>
        <end position="1555"/>
    </location>
</feature>
<feature type="compositionally biased region" description="Polar residues" evidence="12">
    <location>
        <begin position="391"/>
        <end position="405"/>
    </location>
</feature>
<dbReference type="GO" id="GO:0008270">
    <property type="term" value="F:zinc ion binding"/>
    <property type="evidence" value="ECO:0007669"/>
    <property type="project" value="UniProtKB-UniRule"/>
</dbReference>
<keyword evidence="5 11" id="KW-0862">Zinc</keyword>
<feature type="region of interest" description="Disordered" evidence="12">
    <location>
        <begin position="45"/>
        <end position="64"/>
    </location>
</feature>
<evidence type="ECO:0000256" key="1">
    <source>
        <dbReference type="ARBA" id="ARBA00004286"/>
    </source>
</evidence>
<evidence type="ECO:0000256" key="12">
    <source>
        <dbReference type="SAM" id="MobiDB-lite"/>
    </source>
</evidence>
<feature type="compositionally biased region" description="Polar residues" evidence="12">
    <location>
        <begin position="1512"/>
        <end position="1523"/>
    </location>
</feature>
<feature type="region of interest" description="Disordered" evidence="12">
    <location>
        <begin position="507"/>
        <end position="567"/>
    </location>
</feature>
<gene>
    <name evidence="14" type="ORF">MCOR_56154</name>
</gene>
<comment type="subcellular location">
    <subcellularLocation>
        <location evidence="1">Chromosome</location>
    </subcellularLocation>
</comment>
<dbReference type="SMART" id="SM01333">
    <property type="entry name" value="Tet_JBP"/>
    <property type="match status" value="1"/>
</dbReference>
<evidence type="ECO:0000313" key="15">
    <source>
        <dbReference type="Proteomes" id="UP000507470"/>
    </source>
</evidence>
<keyword evidence="4 11" id="KW-0479">Metal-binding</keyword>
<evidence type="ECO:0000256" key="11">
    <source>
        <dbReference type="RuleBase" id="RU367064"/>
    </source>
</evidence>
<accession>A0A6J8EUU1</accession>
<keyword evidence="6 11" id="KW-0223">Dioxygenase</keyword>
<dbReference type="GO" id="GO:0040029">
    <property type="term" value="P:epigenetic regulation of gene expression"/>
    <property type="evidence" value="ECO:0007669"/>
    <property type="project" value="InterPro"/>
</dbReference>
<feature type="compositionally biased region" description="Polar residues" evidence="12">
    <location>
        <begin position="248"/>
        <end position="265"/>
    </location>
</feature>
<keyword evidence="15" id="KW-1185">Reference proteome</keyword>
<evidence type="ECO:0000256" key="6">
    <source>
        <dbReference type="ARBA" id="ARBA00022964"/>
    </source>
</evidence>
<feature type="compositionally biased region" description="Low complexity" evidence="12">
    <location>
        <begin position="1534"/>
        <end position="1543"/>
    </location>
</feature>
<dbReference type="InterPro" id="IPR024779">
    <property type="entry name" value="2OGFeDO_JBP1/TET_oxygenase_dom"/>
</dbReference>
<dbReference type="PANTHER" id="PTHR23358">
    <property type="entry name" value="METHYLCYTOSINE DIOXYGENASE TET"/>
    <property type="match status" value="1"/>
</dbReference>
<dbReference type="CDD" id="cd18892">
    <property type="entry name" value="TET"/>
    <property type="match status" value="1"/>
</dbReference>
<evidence type="ECO:0000256" key="4">
    <source>
        <dbReference type="ARBA" id="ARBA00022723"/>
    </source>
</evidence>
<comment type="cofactor">
    <cofactor evidence="11">
        <name>Fe(2+)</name>
        <dbReference type="ChEBI" id="CHEBI:29033"/>
    </cofactor>
    <text evidence="11">Binds 1 Fe(2+) ion per subunit.</text>
</comment>
<dbReference type="Pfam" id="PF12851">
    <property type="entry name" value="Tet_JBP"/>
    <property type="match status" value="1"/>
</dbReference>
<feature type="region of interest" description="Disordered" evidence="12">
    <location>
        <begin position="1"/>
        <end position="39"/>
    </location>
</feature>
<dbReference type="GO" id="GO:0141166">
    <property type="term" value="P:chromosomal 5-methylcytosine DNA demethylation pathway"/>
    <property type="evidence" value="ECO:0007669"/>
    <property type="project" value="UniProtKB-UniRule"/>
</dbReference>
<evidence type="ECO:0000256" key="7">
    <source>
        <dbReference type="ARBA" id="ARBA00023002"/>
    </source>
</evidence>
<feature type="compositionally biased region" description="Polar residues" evidence="12">
    <location>
        <begin position="1610"/>
        <end position="1629"/>
    </location>
</feature>
<dbReference type="InterPro" id="IPR040175">
    <property type="entry name" value="TET1/2/3"/>
</dbReference>
<feature type="compositionally biased region" description="Polar residues" evidence="12">
    <location>
        <begin position="542"/>
        <end position="567"/>
    </location>
</feature>
<protein>
    <recommendedName>
        <fullName evidence="11">Methylcytosine dioxygenase TET</fullName>
        <ecNumber evidence="11">1.14.11.80</ecNumber>
    </recommendedName>
</protein>
<proteinExistence type="inferred from homology"/>
<feature type="compositionally biased region" description="Polar residues" evidence="12">
    <location>
        <begin position="507"/>
        <end position="522"/>
    </location>
</feature>
<evidence type="ECO:0000256" key="10">
    <source>
        <dbReference type="ARBA" id="ARBA00049431"/>
    </source>
</evidence>
<dbReference type="GO" id="GO:0005634">
    <property type="term" value="C:nucleus"/>
    <property type="evidence" value="ECO:0007669"/>
    <property type="project" value="UniProtKB-UniRule"/>
</dbReference>
<organism evidence="14 15">
    <name type="scientific">Mytilus coruscus</name>
    <name type="common">Sea mussel</name>
    <dbReference type="NCBI Taxonomy" id="42192"/>
    <lineage>
        <taxon>Eukaryota</taxon>
        <taxon>Metazoa</taxon>
        <taxon>Spiralia</taxon>
        <taxon>Lophotrochozoa</taxon>
        <taxon>Mollusca</taxon>
        <taxon>Bivalvia</taxon>
        <taxon>Autobranchia</taxon>
        <taxon>Pteriomorphia</taxon>
        <taxon>Mytilida</taxon>
        <taxon>Mytiloidea</taxon>
        <taxon>Mytilidae</taxon>
        <taxon>Mytilinae</taxon>
        <taxon>Mytilus</taxon>
    </lineage>
</organism>
<evidence type="ECO:0000259" key="13">
    <source>
        <dbReference type="SMART" id="SM01333"/>
    </source>
</evidence>
<dbReference type="GO" id="GO:0005694">
    <property type="term" value="C:chromosome"/>
    <property type="evidence" value="ECO:0007669"/>
    <property type="project" value="UniProtKB-SubCell"/>
</dbReference>
<reference evidence="14 15" key="1">
    <citation type="submission" date="2020-06" db="EMBL/GenBank/DDBJ databases">
        <authorList>
            <person name="Li R."/>
            <person name="Bekaert M."/>
        </authorList>
    </citation>
    <scope>NUCLEOTIDE SEQUENCE [LARGE SCALE GENOMIC DNA]</scope>
    <source>
        <strain evidence="15">wild</strain>
    </source>
</reference>
<evidence type="ECO:0000256" key="5">
    <source>
        <dbReference type="ARBA" id="ARBA00022833"/>
    </source>
</evidence>
<comment type="catalytic activity">
    <reaction evidence="9 11">
        <text>a 5-formyl-2'-deoxycytidine in DNA + 2-oxoglutarate + O2 = a 5-carboxyl-2'-deoxycytidine in DNA + succinate + CO2 + H(+)</text>
        <dbReference type="Rhea" id="RHEA:53832"/>
        <dbReference type="Rhea" id="RHEA-COMP:13656"/>
        <dbReference type="Rhea" id="RHEA-COMP:13657"/>
        <dbReference type="ChEBI" id="CHEBI:15378"/>
        <dbReference type="ChEBI" id="CHEBI:15379"/>
        <dbReference type="ChEBI" id="CHEBI:16526"/>
        <dbReference type="ChEBI" id="CHEBI:16810"/>
        <dbReference type="ChEBI" id="CHEBI:30031"/>
        <dbReference type="ChEBI" id="CHEBI:137731"/>
        <dbReference type="ChEBI" id="CHEBI:137732"/>
        <dbReference type="EC" id="1.14.11.80"/>
    </reaction>
</comment>
<dbReference type="GO" id="GO:0045944">
    <property type="term" value="P:positive regulation of transcription by RNA polymerase II"/>
    <property type="evidence" value="ECO:0007669"/>
    <property type="project" value="TreeGrafter"/>
</dbReference>
<dbReference type="PANTHER" id="PTHR23358:SF6">
    <property type="entry name" value="METHYLCYTOSINE DIOXYGENASE TET"/>
    <property type="match status" value="1"/>
</dbReference>
<dbReference type="InterPro" id="IPR046942">
    <property type="entry name" value="TET_oxygenase"/>
</dbReference>
<evidence type="ECO:0000256" key="3">
    <source>
        <dbReference type="ARBA" id="ARBA00022454"/>
    </source>
</evidence>
<feature type="compositionally biased region" description="Basic residues" evidence="12">
    <location>
        <begin position="1477"/>
        <end position="1495"/>
    </location>
</feature>
<feature type="region of interest" description="Disordered" evidence="12">
    <location>
        <begin position="383"/>
        <end position="432"/>
    </location>
</feature>
<dbReference type="EMBL" id="CACVKT020009964">
    <property type="protein sequence ID" value="CAC5424230.1"/>
    <property type="molecule type" value="Genomic_DNA"/>
</dbReference>